<organism evidence="2 3">
    <name type="scientific">Sulfobacillus harzensis</name>
    <dbReference type="NCBI Taxonomy" id="2729629"/>
    <lineage>
        <taxon>Bacteria</taxon>
        <taxon>Bacillati</taxon>
        <taxon>Bacillota</taxon>
        <taxon>Clostridia</taxon>
        <taxon>Eubacteriales</taxon>
        <taxon>Clostridiales Family XVII. Incertae Sedis</taxon>
        <taxon>Sulfobacillus</taxon>
    </lineage>
</organism>
<proteinExistence type="predicted"/>
<dbReference type="Gene3D" id="1.20.1720.10">
    <property type="entry name" value="Multidrug resistance protein D"/>
    <property type="match status" value="1"/>
</dbReference>
<dbReference type="EMBL" id="JABBVZ010000139">
    <property type="protein sequence ID" value="NMP24708.1"/>
    <property type="molecule type" value="Genomic_DNA"/>
</dbReference>
<dbReference type="SUPFAM" id="SSF103473">
    <property type="entry name" value="MFS general substrate transporter"/>
    <property type="match status" value="1"/>
</dbReference>
<comment type="caution">
    <text evidence="2">The sequence shown here is derived from an EMBL/GenBank/DDBJ whole genome shotgun (WGS) entry which is preliminary data.</text>
</comment>
<feature type="transmembrane region" description="Helical" evidence="1">
    <location>
        <begin position="123"/>
        <end position="141"/>
    </location>
</feature>
<keyword evidence="1" id="KW-0812">Transmembrane</keyword>
<feature type="transmembrane region" description="Helical" evidence="1">
    <location>
        <begin position="50"/>
        <end position="71"/>
    </location>
</feature>
<keyword evidence="1" id="KW-1133">Transmembrane helix</keyword>
<evidence type="ECO:0000313" key="3">
    <source>
        <dbReference type="Proteomes" id="UP000533476"/>
    </source>
</evidence>
<gene>
    <name evidence="2" type="ORF">HIJ39_20585</name>
</gene>
<dbReference type="Proteomes" id="UP000533476">
    <property type="component" value="Unassembled WGS sequence"/>
</dbReference>
<keyword evidence="3" id="KW-1185">Reference proteome</keyword>
<accession>A0A7Y0Q3W7</accession>
<dbReference type="AlphaFoldDB" id="A0A7Y0Q3W7"/>
<evidence type="ECO:0000313" key="2">
    <source>
        <dbReference type="EMBL" id="NMP24708.1"/>
    </source>
</evidence>
<feature type="transmembrane region" description="Helical" evidence="1">
    <location>
        <begin position="12"/>
        <end position="38"/>
    </location>
</feature>
<dbReference type="InterPro" id="IPR036259">
    <property type="entry name" value="MFS_trans_sf"/>
</dbReference>
<dbReference type="RefSeq" id="WP_169102916.1">
    <property type="nucleotide sequence ID" value="NZ_JABBVZ010000139.1"/>
</dbReference>
<reference evidence="2 3" key="1">
    <citation type="submission" date="2020-04" db="EMBL/GenBank/DDBJ databases">
        <authorList>
            <person name="Zhang R."/>
            <person name="Schippers A."/>
        </authorList>
    </citation>
    <scope>NUCLEOTIDE SEQUENCE [LARGE SCALE GENOMIC DNA]</scope>
    <source>
        <strain evidence="2 3">DSM 109850</strain>
    </source>
</reference>
<sequence length="152" mass="16072">MNAQQHSLRGWAFVGLLAGPFLTMVDSSIVNVGLPAIATSLHSSLQGAQWVASAYLLSLGLTLAIVTGGAARDGPPHSGYGRSLCGDRDVARLGHRAPHDRARLCHRVGHSVQNAEIFEFHDVMGVIGGISLVGFLLAGAIRAPQKERKHHA</sequence>
<keyword evidence="1" id="KW-0472">Membrane</keyword>
<name>A0A7Y0Q3W7_9FIRM</name>
<protein>
    <submittedName>
        <fullName evidence="2">MFS transporter</fullName>
    </submittedName>
</protein>
<evidence type="ECO:0000256" key="1">
    <source>
        <dbReference type="SAM" id="Phobius"/>
    </source>
</evidence>